<accession>F2L2H6</accession>
<keyword evidence="2" id="KW-1185">Reference proteome</keyword>
<protein>
    <submittedName>
        <fullName evidence="1">Uncharacterized protein</fullName>
    </submittedName>
</protein>
<dbReference type="RefSeq" id="WP_013679177.1">
    <property type="nucleotide sequence ID" value="NC_015315.1"/>
</dbReference>
<dbReference type="OrthoDB" id="27862at2157"/>
<reference key="2">
    <citation type="submission" date="2011-03" db="EMBL/GenBank/DDBJ databases">
        <title>Complete genome sequence of the thermoacidophilic crenarchaeon Thermoproteus uzoniensis 768-20.</title>
        <authorList>
            <person name="Mardanov A.V."/>
            <person name="Gumerov V.M."/>
            <person name="Beletsky A.V."/>
            <person name="Prokofeva M.I."/>
            <person name="Bonch-Osmolovskaya E.A."/>
            <person name="Ravin N.V."/>
            <person name="Skryabin K.G."/>
        </authorList>
    </citation>
    <scope>NUCLEOTIDE SEQUENCE</scope>
    <source>
        <strain>768-20</strain>
    </source>
</reference>
<dbReference type="eggNOG" id="arCOG05484">
    <property type="taxonomic scope" value="Archaea"/>
</dbReference>
<sequence>MEREGLQAVNAWIQAFNRIGKSESNFHSFELIRGNETVMATLVLQGIESSGTCLAGPYALASISLVGDRVSLKLASGNYQRCGQGPDETAEKREPAQDKVIDLGNDPELINAVKSVKTEGDFVSLLEVALELAASA</sequence>
<dbReference type="KEGG" id="tuz:TUZN_0344"/>
<reference evidence="1 2" key="1">
    <citation type="journal article" date="2011" name="J. Bacteriol.">
        <title>Complete genome sequence of the thermoacidophilic crenarchaeon Thermoproteus uzoniensis 768-20.</title>
        <authorList>
            <person name="Mardanov A.V."/>
            <person name="Gumerov V.M."/>
            <person name="Beletsky A.V."/>
            <person name="Prokofeva M.I."/>
            <person name="Bonch-Osmolovskaya E.A."/>
            <person name="Ravin N.V."/>
            <person name="Skryabin K.G."/>
        </authorList>
    </citation>
    <scope>NUCLEOTIDE SEQUENCE [LARGE SCALE GENOMIC DNA]</scope>
    <source>
        <strain evidence="1 2">768-20</strain>
    </source>
</reference>
<gene>
    <name evidence="1" type="ordered locus">TUZN_0344</name>
</gene>
<dbReference type="AlphaFoldDB" id="F2L2H6"/>
<organism evidence="1 2">
    <name type="scientific">Thermoproteus uzoniensis (strain 768-20)</name>
    <dbReference type="NCBI Taxonomy" id="999630"/>
    <lineage>
        <taxon>Archaea</taxon>
        <taxon>Thermoproteota</taxon>
        <taxon>Thermoprotei</taxon>
        <taxon>Thermoproteales</taxon>
        <taxon>Thermoproteaceae</taxon>
        <taxon>Thermoproteus</taxon>
    </lineage>
</organism>
<dbReference type="GeneID" id="10359890"/>
<dbReference type="Proteomes" id="UP000008138">
    <property type="component" value="Chromosome"/>
</dbReference>
<evidence type="ECO:0000313" key="1">
    <source>
        <dbReference type="EMBL" id="AEA11841.1"/>
    </source>
</evidence>
<name>F2L2H6_THEU7</name>
<proteinExistence type="predicted"/>
<dbReference type="HOGENOM" id="CLU_1912419_0_0_2"/>
<evidence type="ECO:0000313" key="2">
    <source>
        <dbReference type="Proteomes" id="UP000008138"/>
    </source>
</evidence>
<dbReference type="EMBL" id="CP002590">
    <property type="protein sequence ID" value="AEA11841.1"/>
    <property type="molecule type" value="Genomic_DNA"/>
</dbReference>